<name>A0A2P4Y2J7_9STRA</name>
<dbReference type="EMBL" id="NCKW01006388">
    <property type="protein sequence ID" value="POM71929.1"/>
    <property type="molecule type" value="Genomic_DNA"/>
</dbReference>
<dbReference type="OrthoDB" id="5860629at2759"/>
<dbReference type="AlphaFoldDB" id="A0A2P4Y2J7"/>
<keyword evidence="1" id="KW-0067">ATP-binding</keyword>
<keyword evidence="2" id="KW-1185">Reference proteome</keyword>
<organism evidence="1 2">
    <name type="scientific">Phytophthora palmivora</name>
    <dbReference type="NCBI Taxonomy" id="4796"/>
    <lineage>
        <taxon>Eukaryota</taxon>
        <taxon>Sar</taxon>
        <taxon>Stramenopiles</taxon>
        <taxon>Oomycota</taxon>
        <taxon>Peronosporomycetes</taxon>
        <taxon>Peronosporales</taxon>
        <taxon>Peronosporaceae</taxon>
        <taxon>Phytophthora</taxon>
    </lineage>
</organism>
<keyword evidence="1" id="KW-0378">Hydrolase</keyword>
<keyword evidence="1" id="KW-0547">Nucleotide-binding</keyword>
<reference evidence="1 2" key="1">
    <citation type="journal article" date="2017" name="Genome Biol. Evol.">
        <title>Phytophthora megakarya and P. palmivora, closely related causal agents of cacao black pod rot, underwent increases in genome sizes and gene numbers by different mechanisms.</title>
        <authorList>
            <person name="Ali S.S."/>
            <person name="Shao J."/>
            <person name="Lary D.J."/>
            <person name="Kronmiller B."/>
            <person name="Shen D."/>
            <person name="Strem M.D."/>
            <person name="Amoako-Attah I."/>
            <person name="Akrofi A.Y."/>
            <person name="Begoude B.A."/>
            <person name="Ten Hoopen G.M."/>
            <person name="Coulibaly K."/>
            <person name="Kebe B.I."/>
            <person name="Melnick R.L."/>
            <person name="Guiltinan M.J."/>
            <person name="Tyler B.M."/>
            <person name="Meinhardt L.W."/>
            <person name="Bailey B.A."/>
        </authorList>
    </citation>
    <scope>NUCLEOTIDE SEQUENCE [LARGE SCALE GENOMIC DNA]</scope>
    <source>
        <strain evidence="2">sbr112.9</strain>
    </source>
</reference>
<dbReference type="GO" id="GO:0004386">
    <property type="term" value="F:helicase activity"/>
    <property type="evidence" value="ECO:0007669"/>
    <property type="project" value="UniProtKB-KW"/>
</dbReference>
<accession>A0A2P4Y2J7</accession>
<sequence>MPSALRQLSGITLVYSLPDHASALWDRIKKDSPDDFFRAIKERDAQNNIDRDEEVSWRVAEYKCLMWLADYLISNGKTLNMYALPDLETYCDSQKAEGIRKASLTIWDDASVTSMFRDCASVVPGYYEERFIVIWRQGHGFQCGPVTDPTCLKECYLSRNAGDLFQVFPTVEPFTTSASD</sequence>
<gene>
    <name evidence="1" type="ORF">PHPALM_11437</name>
</gene>
<proteinExistence type="predicted"/>
<evidence type="ECO:0000313" key="1">
    <source>
        <dbReference type="EMBL" id="POM71929.1"/>
    </source>
</evidence>
<protein>
    <submittedName>
        <fullName evidence="1">Helitron helicase-like protein</fullName>
    </submittedName>
</protein>
<comment type="caution">
    <text evidence="1">The sequence shown here is derived from an EMBL/GenBank/DDBJ whole genome shotgun (WGS) entry which is preliminary data.</text>
</comment>
<dbReference type="Proteomes" id="UP000237271">
    <property type="component" value="Unassembled WGS sequence"/>
</dbReference>
<keyword evidence="1" id="KW-0347">Helicase</keyword>
<evidence type="ECO:0000313" key="2">
    <source>
        <dbReference type="Proteomes" id="UP000237271"/>
    </source>
</evidence>